<dbReference type="PANTHER" id="PTHR35848">
    <property type="entry name" value="OXALATE-BINDING PROTEIN"/>
    <property type="match status" value="1"/>
</dbReference>
<dbReference type="Gene3D" id="2.60.120.10">
    <property type="entry name" value="Jelly Rolls"/>
    <property type="match status" value="1"/>
</dbReference>
<proteinExistence type="predicted"/>
<dbReference type="Pfam" id="PF07883">
    <property type="entry name" value="Cupin_2"/>
    <property type="match status" value="1"/>
</dbReference>
<dbReference type="CDD" id="cd02208">
    <property type="entry name" value="cupin_RmlC-like"/>
    <property type="match status" value="1"/>
</dbReference>
<dbReference type="InterPro" id="IPR051610">
    <property type="entry name" value="GPI/OXD"/>
</dbReference>
<organism evidence="3">
    <name type="scientific">Caldilinea aerophila</name>
    <dbReference type="NCBI Taxonomy" id="133453"/>
    <lineage>
        <taxon>Bacteria</taxon>
        <taxon>Bacillati</taxon>
        <taxon>Chloroflexota</taxon>
        <taxon>Caldilineae</taxon>
        <taxon>Caldilineales</taxon>
        <taxon>Caldilineaceae</taxon>
        <taxon>Caldilinea</taxon>
    </lineage>
</organism>
<accession>A0A7C1K1A6</accession>
<keyword evidence="1" id="KW-0479">Metal-binding</keyword>
<evidence type="ECO:0000313" key="3">
    <source>
        <dbReference type="EMBL" id="HDX33149.1"/>
    </source>
</evidence>
<dbReference type="GO" id="GO:0046872">
    <property type="term" value="F:metal ion binding"/>
    <property type="evidence" value="ECO:0007669"/>
    <property type="project" value="UniProtKB-KW"/>
</dbReference>
<dbReference type="InterPro" id="IPR011051">
    <property type="entry name" value="RmlC_Cupin_sf"/>
</dbReference>
<dbReference type="PANTHER" id="PTHR35848:SF6">
    <property type="entry name" value="CUPIN TYPE-2 DOMAIN-CONTAINING PROTEIN"/>
    <property type="match status" value="1"/>
</dbReference>
<gene>
    <name evidence="3" type="ORF">ENQ20_16915</name>
</gene>
<dbReference type="SUPFAM" id="SSF51182">
    <property type="entry name" value="RmlC-like cupins"/>
    <property type="match status" value="1"/>
</dbReference>
<feature type="domain" description="Cupin type-2" evidence="2">
    <location>
        <begin position="40"/>
        <end position="101"/>
    </location>
</feature>
<name>A0A7C1K1A6_9CHLR</name>
<sequence length="136" mass="15519">MAQPVAPQPGALNVYSYRNARTRDVQLVRLFRGEEMHAYLLVVPPGAVIERHIHENKHELFDVLEGEGIFEVEERRIAGTPGKCVFVPAGSPHSLRNESDALWTVRVTCHDRVYPRHLGKLLARAIQKRLTRWFSA</sequence>
<comment type="caution">
    <text evidence="3">The sequence shown here is derived from an EMBL/GenBank/DDBJ whole genome shotgun (WGS) entry which is preliminary data.</text>
</comment>
<reference evidence="3" key="1">
    <citation type="journal article" date="2020" name="mSystems">
        <title>Genome- and Community-Level Interaction Insights into Carbon Utilization and Element Cycling Functions of Hydrothermarchaeota in Hydrothermal Sediment.</title>
        <authorList>
            <person name="Zhou Z."/>
            <person name="Liu Y."/>
            <person name="Xu W."/>
            <person name="Pan J."/>
            <person name="Luo Z.H."/>
            <person name="Li M."/>
        </authorList>
    </citation>
    <scope>NUCLEOTIDE SEQUENCE [LARGE SCALE GENOMIC DNA]</scope>
    <source>
        <strain evidence="3">SpSt-289</strain>
    </source>
</reference>
<dbReference type="InterPro" id="IPR014710">
    <property type="entry name" value="RmlC-like_jellyroll"/>
</dbReference>
<protein>
    <submittedName>
        <fullName evidence="3">Cupin domain-containing protein</fullName>
    </submittedName>
</protein>
<dbReference type="InterPro" id="IPR013096">
    <property type="entry name" value="Cupin_2"/>
</dbReference>
<dbReference type="EMBL" id="DSMG01000177">
    <property type="protein sequence ID" value="HDX33149.1"/>
    <property type="molecule type" value="Genomic_DNA"/>
</dbReference>
<dbReference type="AlphaFoldDB" id="A0A7C1K1A6"/>
<evidence type="ECO:0000259" key="2">
    <source>
        <dbReference type="Pfam" id="PF07883"/>
    </source>
</evidence>
<evidence type="ECO:0000256" key="1">
    <source>
        <dbReference type="ARBA" id="ARBA00022723"/>
    </source>
</evidence>